<dbReference type="InterPro" id="IPR057985">
    <property type="entry name" value="TPR_PSMD3_N"/>
</dbReference>
<reference evidence="3" key="1">
    <citation type="submission" date="2013-12" db="EMBL/GenBank/DDBJ databases">
        <authorList>
            <person name="Omoto C.K."/>
            <person name="Sibley D."/>
            <person name="Venepally P."/>
            <person name="Hadjithomas M."/>
            <person name="Karamycheva S."/>
            <person name="Brunk B."/>
            <person name="Roos D."/>
            <person name="Caler E."/>
            <person name="Lorenzi H."/>
        </authorList>
    </citation>
    <scope>NUCLEOTIDE SEQUENCE</scope>
</reference>
<dbReference type="SUPFAM" id="SSF46785">
    <property type="entry name" value="Winged helix' DNA-binding domain"/>
    <property type="match status" value="1"/>
</dbReference>
<accession>A0A023B9N8</accession>
<dbReference type="PANTHER" id="PTHR10758">
    <property type="entry name" value="26S PROTEASOME NON-ATPASE REGULATORY SUBUNIT 3/COP9 SIGNALOSOME COMPLEX SUBUNIT 3"/>
    <property type="match status" value="1"/>
</dbReference>
<dbReference type="Pfam" id="PF25573">
    <property type="entry name" value="TPR_PSMD3_N"/>
    <property type="match status" value="1"/>
</dbReference>
<dbReference type="GO" id="GO:0006511">
    <property type="term" value="P:ubiquitin-dependent protein catabolic process"/>
    <property type="evidence" value="ECO:0007669"/>
    <property type="project" value="TreeGrafter"/>
</dbReference>
<feature type="non-terminal residue" evidence="3">
    <location>
        <position position="475"/>
    </location>
</feature>
<dbReference type="PANTHER" id="PTHR10758:SF2">
    <property type="entry name" value="26S PROTEASOME NON-ATPASE REGULATORY SUBUNIT 3"/>
    <property type="match status" value="1"/>
</dbReference>
<evidence type="ECO:0000259" key="2">
    <source>
        <dbReference type="PROSITE" id="PS50250"/>
    </source>
</evidence>
<feature type="compositionally biased region" description="Basic and acidic residues" evidence="1">
    <location>
        <begin position="35"/>
        <end position="108"/>
    </location>
</feature>
<gene>
    <name evidence="3" type="ORF">GNI_047970</name>
</gene>
<feature type="region of interest" description="Disordered" evidence="1">
    <location>
        <begin position="32"/>
        <end position="122"/>
    </location>
</feature>
<dbReference type="InterPro" id="IPR036390">
    <property type="entry name" value="WH_DNA-bd_sf"/>
</dbReference>
<keyword evidence="4" id="KW-1185">Reference proteome</keyword>
<dbReference type="SMART" id="SM00753">
    <property type="entry name" value="PAM"/>
    <property type="match status" value="1"/>
</dbReference>
<organism evidence="3 4">
    <name type="scientific">Gregarina niphandrodes</name>
    <name type="common">Septate eugregarine</name>
    <dbReference type="NCBI Taxonomy" id="110365"/>
    <lineage>
        <taxon>Eukaryota</taxon>
        <taxon>Sar</taxon>
        <taxon>Alveolata</taxon>
        <taxon>Apicomplexa</taxon>
        <taxon>Conoidasida</taxon>
        <taxon>Gregarinasina</taxon>
        <taxon>Eugregarinorida</taxon>
        <taxon>Gregarinidae</taxon>
        <taxon>Gregarina</taxon>
    </lineage>
</organism>
<evidence type="ECO:0000313" key="3">
    <source>
        <dbReference type="EMBL" id="EZG73836.1"/>
    </source>
</evidence>
<sequence>MRQNISWQALSEAYSKAVENIKTKEPQAMAQYLKELAERNGPIEEAKAKEEQKRLREEQAAKKRTAEDNKQTDGDKKQTDGDKKQTDGDKKQTDGDKKQTDGDKKATDDLDTAMDEEPTVSTAPVRRLQDISEFSVLSLKWLHLLALFALVDDYLAAAAATASAVDKRPTHSADTAMLVERPTVSAVQGWLGSVGLPVCRLCLKLIHSSKEASSDTLDSKIYFAISRVYTLSGREEDLCELFLQEYRSAVLARHQLCIATLINQLTQSYLATGQYSAALQFTTLSQFPEDIRSTPQIVRCLYNLGRIQAIRLEYASALEKLRAAINKLPSHADYAFGFRLQACKYAIVVELLLGDIPAIQIFQTPQLGPKLDCYKQLVLAVRHGDMIKFNHVLTESTETFRKDGTLFLVERLHHSVIRVGLRKINLAYKRIKLEDIAKILHIQSVPDTESVVAKAIVDGVVNGYIDRDLKCLVSK</sequence>
<feature type="domain" description="PCI" evidence="2">
    <location>
        <begin position="298"/>
        <end position="475"/>
    </location>
</feature>
<dbReference type="InterPro" id="IPR050756">
    <property type="entry name" value="CSN3"/>
</dbReference>
<evidence type="ECO:0000256" key="1">
    <source>
        <dbReference type="SAM" id="MobiDB-lite"/>
    </source>
</evidence>
<comment type="caution">
    <text evidence="3">The sequence shown here is derived from an EMBL/GenBank/DDBJ whole genome shotgun (WGS) entry which is preliminary data.</text>
</comment>
<dbReference type="InterPro" id="IPR000717">
    <property type="entry name" value="PCI_dom"/>
</dbReference>
<feature type="compositionally biased region" description="Acidic residues" evidence="1">
    <location>
        <begin position="109"/>
        <end position="118"/>
    </location>
</feature>
<evidence type="ECO:0000313" key="4">
    <source>
        <dbReference type="Proteomes" id="UP000019763"/>
    </source>
</evidence>
<proteinExistence type="predicted"/>
<dbReference type="SUPFAM" id="SSF48452">
    <property type="entry name" value="TPR-like"/>
    <property type="match status" value="1"/>
</dbReference>
<name>A0A023B9N8_GRENI</name>
<dbReference type="GO" id="GO:0008541">
    <property type="term" value="C:proteasome regulatory particle, lid subcomplex"/>
    <property type="evidence" value="ECO:0007669"/>
    <property type="project" value="TreeGrafter"/>
</dbReference>
<dbReference type="AlphaFoldDB" id="A0A023B9N8"/>
<dbReference type="Gene3D" id="1.25.40.570">
    <property type="match status" value="1"/>
</dbReference>
<dbReference type="RefSeq" id="XP_011129641.1">
    <property type="nucleotide sequence ID" value="XM_011131339.1"/>
</dbReference>
<protein>
    <submittedName>
        <fullName evidence="3">PCI domain protein</fullName>
    </submittedName>
</protein>
<dbReference type="Pfam" id="PF01399">
    <property type="entry name" value="PCI"/>
    <property type="match status" value="1"/>
</dbReference>
<dbReference type="eggNOG" id="KOG2581">
    <property type="taxonomic scope" value="Eukaryota"/>
</dbReference>
<dbReference type="InterPro" id="IPR011990">
    <property type="entry name" value="TPR-like_helical_dom_sf"/>
</dbReference>
<dbReference type="OrthoDB" id="1713558at2759"/>
<dbReference type="GeneID" id="22911763"/>
<dbReference type="EMBL" id="AFNH02000370">
    <property type="protein sequence ID" value="EZG73836.1"/>
    <property type="molecule type" value="Genomic_DNA"/>
</dbReference>
<dbReference type="VEuPathDB" id="CryptoDB:GNI_047970"/>
<dbReference type="Proteomes" id="UP000019763">
    <property type="component" value="Unassembled WGS sequence"/>
</dbReference>
<dbReference type="PROSITE" id="PS50250">
    <property type="entry name" value="PCI"/>
    <property type="match status" value="1"/>
</dbReference>